<organism evidence="2">
    <name type="scientific">marine sediment metagenome</name>
    <dbReference type="NCBI Taxonomy" id="412755"/>
    <lineage>
        <taxon>unclassified sequences</taxon>
        <taxon>metagenomes</taxon>
        <taxon>ecological metagenomes</taxon>
    </lineage>
</organism>
<dbReference type="AlphaFoldDB" id="A0A0F8YBU2"/>
<evidence type="ECO:0000313" key="2">
    <source>
        <dbReference type="EMBL" id="KKK71150.1"/>
    </source>
</evidence>
<feature type="compositionally biased region" description="Polar residues" evidence="1">
    <location>
        <begin position="15"/>
        <end position="24"/>
    </location>
</feature>
<name>A0A0F8YBU2_9ZZZZ</name>
<feature type="region of interest" description="Disordered" evidence="1">
    <location>
        <begin position="1"/>
        <end position="24"/>
    </location>
</feature>
<sequence length="34" mass="3626">MVVRKGMPFAGRKNVSLSSGNGTSAVVFRTPQDM</sequence>
<accession>A0A0F8YBU2</accession>
<reference evidence="2" key="1">
    <citation type="journal article" date="2015" name="Nature">
        <title>Complex archaea that bridge the gap between prokaryotes and eukaryotes.</title>
        <authorList>
            <person name="Spang A."/>
            <person name="Saw J.H."/>
            <person name="Jorgensen S.L."/>
            <person name="Zaremba-Niedzwiedzka K."/>
            <person name="Martijn J."/>
            <person name="Lind A.E."/>
            <person name="van Eijk R."/>
            <person name="Schleper C."/>
            <person name="Guy L."/>
            <person name="Ettema T.J."/>
        </authorList>
    </citation>
    <scope>NUCLEOTIDE SEQUENCE</scope>
</reference>
<feature type="non-terminal residue" evidence="2">
    <location>
        <position position="34"/>
    </location>
</feature>
<comment type="caution">
    <text evidence="2">The sequence shown here is derived from an EMBL/GenBank/DDBJ whole genome shotgun (WGS) entry which is preliminary data.</text>
</comment>
<proteinExistence type="predicted"/>
<dbReference type="EMBL" id="LAZR01057865">
    <property type="protein sequence ID" value="KKK71150.1"/>
    <property type="molecule type" value="Genomic_DNA"/>
</dbReference>
<protein>
    <submittedName>
        <fullName evidence="2">Uncharacterized protein</fullName>
    </submittedName>
</protein>
<evidence type="ECO:0000256" key="1">
    <source>
        <dbReference type="SAM" id="MobiDB-lite"/>
    </source>
</evidence>
<gene>
    <name evidence="2" type="ORF">LCGC14_2916850</name>
</gene>